<dbReference type="Proteomes" id="UP001244552">
    <property type="component" value="Unassembled WGS sequence"/>
</dbReference>
<dbReference type="EMBL" id="JAUSVU010000002">
    <property type="protein sequence ID" value="MDQ0531826.1"/>
    <property type="molecule type" value="Genomic_DNA"/>
</dbReference>
<reference evidence="1 2" key="1">
    <citation type="submission" date="2023-07" db="EMBL/GenBank/DDBJ databases">
        <title>Genomic Encyclopedia of Type Strains, Phase IV (KMG-IV): sequencing the most valuable type-strain genomes for metagenomic binning, comparative biology and taxonomic classification.</title>
        <authorList>
            <person name="Goeker M."/>
        </authorList>
    </citation>
    <scope>NUCLEOTIDE SEQUENCE [LARGE SCALE GENOMIC DNA]</scope>
    <source>
        <strain evidence="1 2">DSM 19922</strain>
    </source>
</reference>
<organism evidence="1 2">
    <name type="scientific">Azospirillum picis</name>
    <dbReference type="NCBI Taxonomy" id="488438"/>
    <lineage>
        <taxon>Bacteria</taxon>
        <taxon>Pseudomonadati</taxon>
        <taxon>Pseudomonadota</taxon>
        <taxon>Alphaproteobacteria</taxon>
        <taxon>Rhodospirillales</taxon>
        <taxon>Azospirillaceae</taxon>
        <taxon>Azospirillum</taxon>
    </lineage>
</organism>
<accession>A0ABU0MF00</accession>
<gene>
    <name evidence="1" type="ORF">QO018_000662</name>
</gene>
<proteinExistence type="predicted"/>
<protein>
    <submittedName>
        <fullName evidence="1">Uncharacterized protein</fullName>
    </submittedName>
</protein>
<name>A0ABU0MF00_9PROT</name>
<sequence length="34" mass="3573">MTILLPTLTITAILAGYAGGFVWFLSACRGQVTS</sequence>
<evidence type="ECO:0000313" key="1">
    <source>
        <dbReference type="EMBL" id="MDQ0531826.1"/>
    </source>
</evidence>
<comment type="caution">
    <text evidence="1">The sequence shown here is derived from an EMBL/GenBank/DDBJ whole genome shotgun (WGS) entry which is preliminary data.</text>
</comment>
<keyword evidence="2" id="KW-1185">Reference proteome</keyword>
<evidence type="ECO:0000313" key="2">
    <source>
        <dbReference type="Proteomes" id="UP001244552"/>
    </source>
</evidence>